<evidence type="ECO:0000313" key="3">
    <source>
        <dbReference type="Proteomes" id="UP000297065"/>
    </source>
</evidence>
<dbReference type="RefSeq" id="WP_136399693.1">
    <property type="nucleotide sequence ID" value="NZ_CP036295.1"/>
</dbReference>
<evidence type="ECO:0000313" key="2">
    <source>
        <dbReference type="EMBL" id="QCC85536.1"/>
    </source>
</evidence>
<dbReference type="EMBL" id="CP036295">
    <property type="protein sequence ID" value="QCC85536.1"/>
    <property type="molecule type" value="Genomic_DNA"/>
</dbReference>
<evidence type="ECO:0000256" key="1">
    <source>
        <dbReference type="SAM" id="SignalP"/>
    </source>
</evidence>
<dbReference type="AlphaFoldDB" id="A0A4P7UH65"/>
<gene>
    <name evidence="2" type="ORF">DDIC_06520</name>
</gene>
<organism evidence="2 3">
    <name type="scientific">Desulfovibrio desulfuricans</name>
    <dbReference type="NCBI Taxonomy" id="876"/>
    <lineage>
        <taxon>Bacteria</taxon>
        <taxon>Pseudomonadati</taxon>
        <taxon>Thermodesulfobacteriota</taxon>
        <taxon>Desulfovibrionia</taxon>
        <taxon>Desulfovibrionales</taxon>
        <taxon>Desulfovibrionaceae</taxon>
        <taxon>Desulfovibrio</taxon>
    </lineage>
</organism>
<accession>A0A4P7UH65</accession>
<protein>
    <submittedName>
        <fullName evidence="2">Uncharacterized protein</fullName>
    </submittedName>
</protein>
<feature type="signal peptide" evidence="1">
    <location>
        <begin position="1"/>
        <end position="24"/>
    </location>
</feature>
<sequence>MQLLKPCVVLWASLLILMPSGAHAAVMLKNSMSTDIKSVFCIGKNGDKLPVADGVPKRSSRSVPAGRFSEHSCARIGVTVQTGAGWQYYVEPEPGRFRELEFSLDAAGQYETRKYPSLLITLQGGDASVAPAGVPMATVAELMRKGLDQTSWKACALPGYESLKDPGIFAVSFADQSWSLGRQGMRFDGKNSTLETLSMFAPFANTTLGAGFDELKKNGWLPLVLEANGQTSVFNAQGAALAPQGKLVEGPQTAEETWQAFEALFVNNDDRTGKTMRVVFGSEGLTLVMSLNLDDALAEITLARASAAAARP</sequence>
<dbReference type="OrthoDB" id="9927863at2"/>
<proteinExistence type="predicted"/>
<name>A0A4P7UH65_DESDE</name>
<dbReference type="Proteomes" id="UP000297065">
    <property type="component" value="Chromosome"/>
</dbReference>
<feature type="chain" id="PRO_5020563187" evidence="1">
    <location>
        <begin position="25"/>
        <end position="312"/>
    </location>
</feature>
<reference evidence="2 3" key="1">
    <citation type="submission" date="2019-02" db="EMBL/GenBank/DDBJ databases">
        <title>Complete Genome Sequence of Desulfovibrio desulfuricans IC1, a Sulfonate Utilizing Anaerobe.</title>
        <authorList>
            <person name="Day L.A."/>
            <person name="De Leon K.B."/>
            <person name="Wall J.D."/>
        </authorList>
    </citation>
    <scope>NUCLEOTIDE SEQUENCE [LARGE SCALE GENOMIC DNA]</scope>
    <source>
        <strain evidence="2 3">IC1</strain>
    </source>
</reference>
<keyword evidence="1" id="KW-0732">Signal</keyword>